<evidence type="ECO:0000259" key="3">
    <source>
        <dbReference type="Pfam" id="PF13751"/>
    </source>
</evidence>
<evidence type="ECO:0000259" key="2">
    <source>
        <dbReference type="Pfam" id="PF05598"/>
    </source>
</evidence>
<name>A0A6F8Y8G1_9ACTN</name>
<feature type="domain" description="Transposase DDE" evidence="3">
    <location>
        <begin position="459"/>
        <end position="526"/>
    </location>
</feature>
<dbReference type="AlphaFoldDB" id="A0A6F8Y8G1"/>
<feature type="region of interest" description="Disordered" evidence="1">
    <location>
        <begin position="254"/>
        <end position="347"/>
    </location>
</feature>
<reference evidence="4 5" key="2">
    <citation type="submission" date="2020-03" db="EMBL/GenBank/DDBJ databases">
        <authorList>
            <person name="Ichikawa N."/>
            <person name="Kimura A."/>
            <person name="Kitahashi Y."/>
            <person name="Uohara A."/>
        </authorList>
    </citation>
    <scope>NUCLEOTIDE SEQUENCE [LARGE SCALE GENOMIC DNA]</scope>
    <source>
        <strain evidence="4 5">NBRC 107702</strain>
    </source>
</reference>
<sequence length="536" mass="57384">MVEWLPVDHQVWLVLDVVDQLDLAVLTGWYARGGVGRRAYDPAMMLALLVYGYANGVRSSRAIERACHSDVAFRVICAQDPPDHTQIARFRKRHLEAFSDLFTQVLIVCARAGYVRLGIVAIDGTKVAANASIDATHERDWFAGKVAAMTDEAAACDAAEDALFGAGRRGDEPPDGMSGRGAAGRAERAARLRQCLDELAVEHATQAEHTRVQAQHATDYLAQARAGQPRRGRPPRGVDPVALAQAIAEGHAAKYGPEHRYTRRAAKAATTKAETAATEAETATTKAETATTKAETAATEAETATTEAETAATGQRGTPAAAADGKAGHKTGPRRNSTDPDSRLMPTRKGFIQGYNAQLAGSQDHFVVAADLVQDTGDVAQLQPMMAKTSHTADTLRPHRPDPDADHATIGTALADNGYCSDANLTADGPDRLIATGKTHDLTTAATTHPASGPPPEHATATQRMHHRLRTPEGAALYKKRGATIEPINGTLKDRGNFRHFLLRGLQACRAELHLAATAHNLRRLHNLLHNPQPAT</sequence>
<dbReference type="InterPro" id="IPR025668">
    <property type="entry name" value="Tnp_DDE_dom"/>
</dbReference>
<dbReference type="InterPro" id="IPR008490">
    <property type="entry name" value="Transposase_InsH_N"/>
</dbReference>
<protein>
    <recommendedName>
        <fullName evidence="6">DDE transposase</fullName>
    </recommendedName>
</protein>
<feature type="domain" description="Transposase InsH N-terminal" evidence="2">
    <location>
        <begin position="4"/>
        <end position="93"/>
    </location>
</feature>
<feature type="region of interest" description="Disordered" evidence="1">
    <location>
        <begin position="165"/>
        <end position="184"/>
    </location>
</feature>
<dbReference type="EMBL" id="AP022870">
    <property type="protein sequence ID" value="BCB82402.1"/>
    <property type="molecule type" value="Genomic_DNA"/>
</dbReference>
<organism evidence="4 5">
    <name type="scientific">Phytohabitans flavus</name>
    <dbReference type="NCBI Taxonomy" id="1076124"/>
    <lineage>
        <taxon>Bacteria</taxon>
        <taxon>Bacillati</taxon>
        <taxon>Actinomycetota</taxon>
        <taxon>Actinomycetes</taxon>
        <taxon>Micromonosporales</taxon>
        <taxon>Micromonosporaceae</taxon>
    </lineage>
</organism>
<gene>
    <name evidence="4" type="ORF">Pflav_088120</name>
</gene>
<dbReference type="PANTHER" id="PTHR33408:SF4">
    <property type="entry name" value="TRANSPOSASE DDE DOMAIN-CONTAINING PROTEIN"/>
    <property type="match status" value="1"/>
</dbReference>
<dbReference type="Pfam" id="PF13751">
    <property type="entry name" value="DDE_Tnp_1_6"/>
    <property type="match status" value="1"/>
</dbReference>
<dbReference type="KEGG" id="pfla:Pflav_088120"/>
<keyword evidence="5" id="KW-1185">Reference proteome</keyword>
<reference evidence="4 5" key="1">
    <citation type="submission" date="2020-03" db="EMBL/GenBank/DDBJ databases">
        <title>Whole genome shotgun sequence of Phytohabitans flavus NBRC 107702.</title>
        <authorList>
            <person name="Komaki H."/>
            <person name="Tamura T."/>
        </authorList>
    </citation>
    <scope>NUCLEOTIDE SEQUENCE [LARGE SCALE GENOMIC DNA]</scope>
    <source>
        <strain evidence="4 5">NBRC 107702</strain>
    </source>
</reference>
<accession>A0A6F8Y8G1</accession>
<feature type="compositionally biased region" description="Low complexity" evidence="1">
    <location>
        <begin position="267"/>
        <end position="313"/>
    </location>
</feature>
<proteinExistence type="predicted"/>
<evidence type="ECO:0000313" key="4">
    <source>
        <dbReference type="EMBL" id="BCB82402.1"/>
    </source>
</evidence>
<dbReference type="Proteomes" id="UP000502508">
    <property type="component" value="Chromosome"/>
</dbReference>
<evidence type="ECO:0000256" key="1">
    <source>
        <dbReference type="SAM" id="MobiDB-lite"/>
    </source>
</evidence>
<evidence type="ECO:0008006" key="6">
    <source>
        <dbReference type="Google" id="ProtNLM"/>
    </source>
</evidence>
<evidence type="ECO:0000313" key="5">
    <source>
        <dbReference type="Proteomes" id="UP000502508"/>
    </source>
</evidence>
<dbReference type="PANTHER" id="PTHR33408">
    <property type="entry name" value="TRANSPOSASE"/>
    <property type="match status" value="1"/>
</dbReference>
<dbReference type="Pfam" id="PF05598">
    <property type="entry name" value="DUF772"/>
    <property type="match status" value="1"/>
</dbReference>